<sequence length="721" mass="81218">MGQKRRGWNKLISKWIKSDRPDAPSSSVILLKVARTPPSPKHLRRPLFSLPQALGVVSNCSKSQVRRNSSTSSSLNAGRRNSIKRHDSLRGQVSFKAVERSLISQNHQEFDKDTKTEKSNTDPNANRLHPTQRSDLIRNRDDLTRIRKTINDRRSAFLNSSDLGCVILPTNPRQNCGDFPLENRVHFLGPSMVKMETSVDSIGACSLDMEASRELPSDWSEVGSTGTLHGSSHLVSSQPYNHLPSYLSLACTVNGYSTTTNYDPERLARSRDASPHRLDQQNHLTSQQATYSVANNLLSPPNLVPLPTSKMSDEPLKTRSQQQQVFYRYSKTVTILTNQDESDGCHRGRSTQNCRELFSYNRTFDGTLDSTTVTKKDYSNGTETKSFIQQRVERLYGPGALAQGFFVSKRQKNRLSESEEPTKNHVKDKLNKTLPDKLSDEENIEPSSMKQSSSSPALPVLRHLRPEFRAQLPLASPKKVAEAQMQKSVTVPKLKDDTVKVNGEAENKTKAVSVEVEGAFPKQNGITEISVEVQKNEKDGHYFIKILEEQTKRLLSLADGADAEIDRPNLSEETIGKLRSASGKARLLVSQKMQQFRGLCTNNINQSIGEAFPTTNADLQGFWDMVMLQVDQVDKLFEEIARLRRNNWIEESTTQNQIEIKANGMTKPRKTNTRPKVSAATEEARKQREEQRKRLIEDRRKAMKAAQQEQASVKIFMPESS</sequence>
<gene>
    <name evidence="3" type="ORF">ABEB36_003365</name>
</gene>
<feature type="region of interest" description="Disordered" evidence="2">
    <location>
        <begin position="104"/>
        <end position="137"/>
    </location>
</feature>
<dbReference type="AlphaFoldDB" id="A0ABD1F8Y9"/>
<keyword evidence="4" id="KW-1185">Reference proteome</keyword>
<evidence type="ECO:0000313" key="4">
    <source>
        <dbReference type="Proteomes" id="UP001566132"/>
    </source>
</evidence>
<dbReference type="EMBL" id="JBDJPC010000002">
    <property type="protein sequence ID" value="KAL1514041.1"/>
    <property type="molecule type" value="Genomic_DNA"/>
</dbReference>
<comment type="caution">
    <text evidence="3">The sequence shown here is derived from an EMBL/GenBank/DDBJ whole genome shotgun (WGS) entry which is preliminary data.</text>
</comment>
<feature type="compositionally biased region" description="Basic and acidic residues" evidence="2">
    <location>
        <begin position="682"/>
        <end position="693"/>
    </location>
</feature>
<name>A0ABD1F8Y9_HYPHA</name>
<dbReference type="PANTHER" id="PTHR12353">
    <property type="entry name" value="DISKS LARGE-ASSOCIATED PROTEIN DAP SAP90/PSD-95-ASSOCIATED PROTEIN"/>
    <property type="match status" value="1"/>
</dbReference>
<feature type="region of interest" description="Disordered" evidence="2">
    <location>
        <begin position="300"/>
        <end position="321"/>
    </location>
</feature>
<feature type="region of interest" description="Disordered" evidence="2">
    <location>
        <begin position="666"/>
        <end position="693"/>
    </location>
</feature>
<comment type="similarity">
    <text evidence="1">Belongs to the SAPAP family.</text>
</comment>
<dbReference type="PANTHER" id="PTHR12353:SF31">
    <property type="entry name" value="LD44824P"/>
    <property type="match status" value="1"/>
</dbReference>
<dbReference type="Pfam" id="PF03359">
    <property type="entry name" value="GKAP"/>
    <property type="match status" value="1"/>
</dbReference>
<dbReference type="Proteomes" id="UP001566132">
    <property type="component" value="Unassembled WGS sequence"/>
</dbReference>
<reference evidence="3 4" key="1">
    <citation type="submission" date="2024-05" db="EMBL/GenBank/DDBJ databases">
        <title>Genetic variation in Jamaican populations of the coffee berry borer (Hypothenemus hampei).</title>
        <authorList>
            <person name="Errbii M."/>
            <person name="Myrie A."/>
        </authorList>
    </citation>
    <scope>NUCLEOTIDE SEQUENCE [LARGE SCALE GENOMIC DNA]</scope>
    <source>
        <strain evidence="3">JA-Hopewell-2020-01-JO</strain>
        <tissue evidence="3">Whole body</tissue>
    </source>
</reference>
<feature type="region of interest" description="Disordered" evidence="2">
    <location>
        <begin position="61"/>
        <end position="90"/>
    </location>
</feature>
<organism evidence="3 4">
    <name type="scientific">Hypothenemus hampei</name>
    <name type="common">Coffee berry borer</name>
    <dbReference type="NCBI Taxonomy" id="57062"/>
    <lineage>
        <taxon>Eukaryota</taxon>
        <taxon>Metazoa</taxon>
        <taxon>Ecdysozoa</taxon>
        <taxon>Arthropoda</taxon>
        <taxon>Hexapoda</taxon>
        <taxon>Insecta</taxon>
        <taxon>Pterygota</taxon>
        <taxon>Neoptera</taxon>
        <taxon>Endopterygota</taxon>
        <taxon>Coleoptera</taxon>
        <taxon>Polyphaga</taxon>
        <taxon>Cucujiformia</taxon>
        <taxon>Curculionidae</taxon>
        <taxon>Scolytinae</taxon>
        <taxon>Hypothenemus</taxon>
    </lineage>
</organism>
<protein>
    <submittedName>
        <fullName evidence="3">Uncharacterized protein</fullName>
    </submittedName>
</protein>
<accession>A0ABD1F8Y9</accession>
<evidence type="ECO:0000256" key="1">
    <source>
        <dbReference type="ARBA" id="ARBA00008839"/>
    </source>
</evidence>
<feature type="compositionally biased region" description="Polar residues" evidence="2">
    <location>
        <begin position="121"/>
        <end position="134"/>
    </location>
</feature>
<dbReference type="InterPro" id="IPR005026">
    <property type="entry name" value="SAPAP"/>
</dbReference>
<proteinExistence type="inferred from homology"/>
<feature type="region of interest" description="Disordered" evidence="2">
    <location>
        <begin position="410"/>
        <end position="457"/>
    </location>
</feature>
<evidence type="ECO:0000313" key="3">
    <source>
        <dbReference type="EMBL" id="KAL1514041.1"/>
    </source>
</evidence>
<feature type="compositionally biased region" description="Basic and acidic residues" evidence="2">
    <location>
        <begin position="108"/>
        <end position="120"/>
    </location>
</feature>
<feature type="compositionally biased region" description="Basic and acidic residues" evidence="2">
    <location>
        <begin position="414"/>
        <end position="440"/>
    </location>
</feature>
<feature type="compositionally biased region" description="Low complexity" evidence="2">
    <location>
        <begin position="61"/>
        <end position="80"/>
    </location>
</feature>
<evidence type="ECO:0000256" key="2">
    <source>
        <dbReference type="SAM" id="MobiDB-lite"/>
    </source>
</evidence>